<dbReference type="GO" id="GO:0003700">
    <property type="term" value="F:DNA-binding transcription factor activity"/>
    <property type="evidence" value="ECO:0007669"/>
    <property type="project" value="InterPro"/>
</dbReference>
<keyword evidence="4" id="KW-0804">Transcription</keyword>
<accession>A0A288TU27</accession>
<name>A0A288TU27_KLEVA</name>
<dbReference type="OMA" id="WIGLTMR"/>
<evidence type="ECO:0000259" key="5">
    <source>
        <dbReference type="PROSITE" id="PS50931"/>
    </source>
</evidence>
<reference evidence="7" key="4">
    <citation type="journal article" date="2023" name="Nat. Commun.">
        <title>Genomic dissection of endemic carbapenem resistance reveals metallo-beta-lactamase dissemination through clonal, plasmid and integron transfer.</title>
        <authorList>
            <person name="Macesic N."/>
            <person name="Hawkey J."/>
            <person name="Vezina B."/>
            <person name="Wisniewski J.A."/>
            <person name="Cottingham H."/>
            <person name="Blakeway L.V."/>
            <person name="Harshegyi T."/>
            <person name="Pragastis K."/>
            <person name="Badoordeen G.Z."/>
            <person name="Dennison A."/>
            <person name="Spelman D.W."/>
            <person name="Jenney A.W.J."/>
            <person name="Peleg A.Y."/>
        </authorList>
    </citation>
    <scope>NUCLEOTIDE SEQUENCE</scope>
    <source>
        <strain evidence="7">CPO071</strain>
    </source>
</reference>
<dbReference type="EMBL" id="CAJOXS020000001">
    <property type="protein sequence ID" value="CAH5993144.1"/>
    <property type="molecule type" value="Genomic_DNA"/>
</dbReference>
<evidence type="ECO:0000313" key="8">
    <source>
        <dbReference type="EMBL" id="QNP22551.1"/>
    </source>
</evidence>
<evidence type="ECO:0000256" key="4">
    <source>
        <dbReference type="ARBA" id="ARBA00023163"/>
    </source>
</evidence>
<keyword evidence="2" id="KW-0805">Transcription regulation</keyword>
<dbReference type="GeneID" id="93273324"/>
<dbReference type="Pfam" id="PF03466">
    <property type="entry name" value="LysR_substrate"/>
    <property type="match status" value="1"/>
</dbReference>
<dbReference type="GO" id="GO:0006351">
    <property type="term" value="P:DNA-templated transcription"/>
    <property type="evidence" value="ECO:0007669"/>
    <property type="project" value="TreeGrafter"/>
</dbReference>
<dbReference type="EMBL" id="JARTTN020000001">
    <property type="protein sequence ID" value="MEC6057677.1"/>
    <property type="molecule type" value="Genomic_DNA"/>
</dbReference>
<dbReference type="SUPFAM" id="SSF53850">
    <property type="entry name" value="Periplasmic binding protein-like II"/>
    <property type="match status" value="1"/>
</dbReference>
<dbReference type="KEGG" id="kvd:KR75_20425"/>
<reference evidence="8 11" key="2">
    <citation type="submission" date="2020-08" db="EMBL/GenBank/DDBJ databases">
        <title>Complete genome sequence of Klebsiella pneumoniae KP2757.</title>
        <authorList>
            <person name="Zhang X."/>
        </authorList>
    </citation>
    <scope>NUCLEOTIDE SEQUENCE [LARGE SCALE GENOMIC DNA]</scope>
    <source>
        <strain evidence="8 11">KP2757</strain>
    </source>
</reference>
<dbReference type="PANTHER" id="PTHR30537">
    <property type="entry name" value="HTH-TYPE TRANSCRIPTIONAL REGULATOR"/>
    <property type="match status" value="1"/>
</dbReference>
<keyword evidence="12" id="KW-1185">Reference proteome</keyword>
<evidence type="ECO:0000313" key="6">
    <source>
        <dbReference type="EMBL" id="CAH5993144.1"/>
    </source>
</evidence>
<evidence type="ECO:0000313" key="7">
    <source>
        <dbReference type="EMBL" id="MEC6057677.1"/>
    </source>
</evidence>
<dbReference type="InterPro" id="IPR000847">
    <property type="entry name" value="LysR_HTH_N"/>
</dbReference>
<dbReference type="SUPFAM" id="SSF46785">
    <property type="entry name" value="Winged helix' DNA-binding domain"/>
    <property type="match status" value="1"/>
</dbReference>
<dbReference type="InterPro" id="IPR036390">
    <property type="entry name" value="WH_DNA-bd_sf"/>
</dbReference>
<dbReference type="Proteomes" id="UP000516181">
    <property type="component" value="Chromosome"/>
</dbReference>
<dbReference type="Gene3D" id="1.10.10.10">
    <property type="entry name" value="Winged helix-like DNA-binding domain superfamily/Winged helix DNA-binding domain"/>
    <property type="match status" value="1"/>
</dbReference>
<proteinExistence type="inferred from homology"/>
<evidence type="ECO:0000256" key="3">
    <source>
        <dbReference type="ARBA" id="ARBA00023125"/>
    </source>
</evidence>
<keyword evidence="3" id="KW-0238">DNA-binding</keyword>
<dbReference type="InterPro" id="IPR036388">
    <property type="entry name" value="WH-like_DNA-bd_sf"/>
</dbReference>
<gene>
    <name evidence="9" type="primary">dmlR_4</name>
    <name evidence="6" type="ORF">AN2335V1_1023</name>
    <name evidence="8" type="ORF">IAP99_13915</name>
    <name evidence="7" type="ORF">QAB22_014235</name>
    <name evidence="9" type="ORF">SAMEA3729809_00636</name>
</gene>
<dbReference type="KEGG" id="kpk:A593_22600"/>
<feature type="domain" description="HTH lysR-type" evidence="5">
    <location>
        <begin position="3"/>
        <end position="60"/>
    </location>
</feature>
<dbReference type="CDD" id="cd08422">
    <property type="entry name" value="PBP2_CrgA_like"/>
    <property type="match status" value="1"/>
</dbReference>
<dbReference type="Pfam" id="PF00126">
    <property type="entry name" value="HTH_1"/>
    <property type="match status" value="1"/>
</dbReference>
<dbReference type="Proteomes" id="UP000789617">
    <property type="component" value="Unassembled WGS sequence"/>
</dbReference>
<dbReference type="Proteomes" id="UP000258928">
    <property type="component" value="Unassembled WGS sequence"/>
</dbReference>
<evidence type="ECO:0000313" key="11">
    <source>
        <dbReference type="Proteomes" id="UP000516181"/>
    </source>
</evidence>
<sequence length="297" mass="33333">MIDDIRYLIVFAKIVERGSISGGAAALGLTTATASTHLSRLEKNLNSALLYRNTRKISLTQDGISLLETARSMLELYEKGVIEFKQRSISTVGKLRISLPAVFLNGPFTRHLANFIKENPDISLSISYSDLREDIIADSIDVAFRIGELPDSSLKARHLFVLPRQLVASKDLLMQHHPIKHPVELGSLPWIGLTMRENIREFRHKNGELAVIKYAPMVCVDNIEAAYVLAKQNIGLAVPPRFLCENDVKLGEMHEVLPDWSLEPLKVYAIWPANISTSSAAYKLINYIYNAMEQHKL</sequence>
<dbReference type="InterPro" id="IPR005119">
    <property type="entry name" value="LysR_subst-bd"/>
</dbReference>
<dbReference type="Gene3D" id="3.40.190.290">
    <property type="match status" value="1"/>
</dbReference>
<dbReference type="EMBL" id="UKAS01000002">
    <property type="protein sequence ID" value="SXF91938.1"/>
    <property type="molecule type" value="Genomic_DNA"/>
</dbReference>
<dbReference type="GO" id="GO:0043565">
    <property type="term" value="F:sequence-specific DNA binding"/>
    <property type="evidence" value="ECO:0007669"/>
    <property type="project" value="TreeGrafter"/>
</dbReference>
<dbReference type="RefSeq" id="WP_012968291.1">
    <property type="nucleotide sequence ID" value="NZ_AP024592.1"/>
</dbReference>
<organism evidence="6 12">
    <name type="scientific">Klebsiella variicola</name>
    <dbReference type="NCBI Taxonomy" id="244366"/>
    <lineage>
        <taxon>Bacteria</taxon>
        <taxon>Pseudomonadati</taxon>
        <taxon>Pseudomonadota</taxon>
        <taxon>Gammaproteobacteria</taxon>
        <taxon>Enterobacterales</taxon>
        <taxon>Enterobacteriaceae</taxon>
        <taxon>Klebsiella/Raoultella group</taxon>
        <taxon>Klebsiella</taxon>
        <taxon>Klebsiella pneumoniae complex</taxon>
    </lineage>
</organism>
<dbReference type="PANTHER" id="PTHR30537:SF30">
    <property type="entry name" value="TRANSCRIPTIONAL REGULATOR-RELATED"/>
    <property type="match status" value="1"/>
</dbReference>
<comment type="similarity">
    <text evidence="1">Belongs to the LysR transcriptional regulatory family.</text>
</comment>
<dbReference type="KEGG" id="kvq:SP68_01410"/>
<reference evidence="6" key="3">
    <citation type="submission" date="2022-05" db="EMBL/GenBank/DDBJ databases">
        <authorList>
            <person name="Alioto T."/>
            <person name="Alioto T."/>
            <person name="Gomez Garrido J."/>
        </authorList>
    </citation>
    <scope>NUCLEOTIDE SEQUENCE</scope>
    <source>
        <strain evidence="6">0</strain>
    </source>
</reference>
<evidence type="ECO:0000313" key="10">
    <source>
        <dbReference type="Proteomes" id="UP000258928"/>
    </source>
</evidence>
<dbReference type="InterPro" id="IPR058163">
    <property type="entry name" value="LysR-type_TF_proteobact-type"/>
</dbReference>
<reference evidence="7" key="5">
    <citation type="submission" date="2024-01" db="EMBL/GenBank/DDBJ databases">
        <authorList>
            <person name="Macesic N."/>
        </authorList>
    </citation>
    <scope>NUCLEOTIDE SEQUENCE</scope>
    <source>
        <strain evidence="7">CPO071</strain>
    </source>
</reference>
<dbReference type="Proteomes" id="UP001176846">
    <property type="component" value="Unassembled WGS sequence"/>
</dbReference>
<reference evidence="9 10" key="1">
    <citation type="submission" date="2018-08" db="EMBL/GenBank/DDBJ databases">
        <authorList>
            <consortium name="Pathogen Informatics"/>
        </authorList>
    </citation>
    <scope>NUCLEOTIDE SEQUENCE [LARGE SCALE GENOMIC DNA]</scope>
    <source>
        <strain evidence="9 10">EuSCAPE_TR218</strain>
    </source>
</reference>
<dbReference type="EMBL" id="CP060807">
    <property type="protein sequence ID" value="QNP22551.1"/>
    <property type="molecule type" value="Genomic_DNA"/>
</dbReference>
<evidence type="ECO:0000256" key="2">
    <source>
        <dbReference type="ARBA" id="ARBA00023015"/>
    </source>
</evidence>
<dbReference type="PROSITE" id="PS50931">
    <property type="entry name" value="HTH_LYSR"/>
    <property type="match status" value="1"/>
</dbReference>
<evidence type="ECO:0000313" key="9">
    <source>
        <dbReference type="EMBL" id="SXF91938.1"/>
    </source>
</evidence>
<evidence type="ECO:0000256" key="1">
    <source>
        <dbReference type="ARBA" id="ARBA00009437"/>
    </source>
</evidence>
<dbReference type="AlphaFoldDB" id="A0A288TU27"/>
<protein>
    <submittedName>
        <fullName evidence="6">HTH-type transcriptional regulator DmlR</fullName>
    </submittedName>
    <submittedName>
        <fullName evidence="7">LysR family transcriptional regulator</fullName>
    </submittedName>
</protein>
<evidence type="ECO:0000313" key="12">
    <source>
        <dbReference type="Proteomes" id="UP000789617"/>
    </source>
</evidence>